<dbReference type="PROSITE" id="PS50866">
    <property type="entry name" value="GOLD"/>
    <property type="match status" value="1"/>
</dbReference>
<keyword evidence="12" id="KW-1185">Reference proteome</keyword>
<proteinExistence type="inferred from homology"/>
<dbReference type="InterPro" id="IPR015720">
    <property type="entry name" value="Emp24-like"/>
</dbReference>
<name>A0A9Q0HWY4_9POAL</name>
<evidence type="ECO:0000256" key="3">
    <source>
        <dbReference type="ARBA" id="ARBA00022692"/>
    </source>
</evidence>
<evidence type="ECO:0000259" key="10">
    <source>
        <dbReference type="PROSITE" id="PS50866"/>
    </source>
</evidence>
<dbReference type="OrthoDB" id="759142at2759"/>
<keyword evidence="6 9" id="KW-0472">Membrane</keyword>
<organism evidence="11 12">
    <name type="scientific">Rhynchospora breviuscula</name>
    <dbReference type="NCBI Taxonomy" id="2022672"/>
    <lineage>
        <taxon>Eukaryota</taxon>
        <taxon>Viridiplantae</taxon>
        <taxon>Streptophyta</taxon>
        <taxon>Embryophyta</taxon>
        <taxon>Tracheophyta</taxon>
        <taxon>Spermatophyta</taxon>
        <taxon>Magnoliopsida</taxon>
        <taxon>Liliopsida</taxon>
        <taxon>Poales</taxon>
        <taxon>Cyperaceae</taxon>
        <taxon>Cyperoideae</taxon>
        <taxon>Rhynchosporeae</taxon>
        <taxon>Rhynchospora</taxon>
    </lineage>
</organism>
<dbReference type="EMBL" id="JAMQYH010000001">
    <property type="protein sequence ID" value="KAJ1701531.1"/>
    <property type="molecule type" value="Genomic_DNA"/>
</dbReference>
<keyword evidence="5 9" id="KW-1133">Transmembrane helix</keyword>
<evidence type="ECO:0000256" key="5">
    <source>
        <dbReference type="ARBA" id="ARBA00022989"/>
    </source>
</evidence>
<evidence type="ECO:0000256" key="8">
    <source>
        <dbReference type="SAM" id="Coils"/>
    </source>
</evidence>
<comment type="subcellular location">
    <subcellularLocation>
        <location evidence="1 7">Membrane</location>
        <topology evidence="1 7">Single-pass type I membrane protein</topology>
    </subcellularLocation>
</comment>
<comment type="caution">
    <text evidence="11">The sequence shown here is derived from an EMBL/GenBank/DDBJ whole genome shotgun (WGS) entry which is preliminary data.</text>
</comment>
<evidence type="ECO:0000313" key="12">
    <source>
        <dbReference type="Proteomes" id="UP001151287"/>
    </source>
</evidence>
<dbReference type="Pfam" id="PF01105">
    <property type="entry name" value="EMP24_GP25L"/>
    <property type="match status" value="1"/>
</dbReference>
<dbReference type="InterPro" id="IPR009038">
    <property type="entry name" value="GOLD_dom"/>
</dbReference>
<evidence type="ECO:0000256" key="6">
    <source>
        <dbReference type="ARBA" id="ARBA00023136"/>
    </source>
</evidence>
<comment type="similarity">
    <text evidence="2 7">Belongs to the EMP24/GP25L family.</text>
</comment>
<sequence length="220" mass="25178">MRKIMQSKLTFLHRKVASPVVILLALWQWTAEVGAIWMELPPKDTKCLSEEIQSNVVLFGNYTLFFNDNRYQSTMSVKVTSPYGNIIHSKEKVSQGQFALTTKEPGSYLVCFVMDSKKGTGGNVNLDWKIGIAARDWDTIARMEKLEGVELELRKLETAVNVIRENLVLLRNREMEVRNISEKTNARVAWLSLTSLLVCISVSAVQVWHIENFFKKKKLL</sequence>
<keyword evidence="8" id="KW-0175">Coiled coil</keyword>
<keyword evidence="4" id="KW-0732">Signal</keyword>
<evidence type="ECO:0000256" key="7">
    <source>
        <dbReference type="RuleBase" id="RU003827"/>
    </source>
</evidence>
<dbReference type="SMART" id="SM01190">
    <property type="entry name" value="EMP24_GP25L"/>
    <property type="match status" value="1"/>
</dbReference>
<feature type="transmembrane region" description="Helical" evidence="9">
    <location>
        <begin position="188"/>
        <end position="210"/>
    </location>
</feature>
<dbReference type="AlphaFoldDB" id="A0A9Q0HWY4"/>
<evidence type="ECO:0000313" key="11">
    <source>
        <dbReference type="EMBL" id="KAJ1701531.1"/>
    </source>
</evidence>
<dbReference type="PANTHER" id="PTHR22811">
    <property type="entry name" value="TRANSMEMBRANE EMP24 DOMAIN-CONTAINING PROTEIN"/>
    <property type="match status" value="1"/>
</dbReference>
<feature type="domain" description="GOLD" evidence="10">
    <location>
        <begin position="45"/>
        <end position="155"/>
    </location>
</feature>
<dbReference type="GO" id="GO:0016020">
    <property type="term" value="C:membrane"/>
    <property type="evidence" value="ECO:0007669"/>
    <property type="project" value="UniProtKB-SubCell"/>
</dbReference>
<evidence type="ECO:0000256" key="9">
    <source>
        <dbReference type="SAM" id="Phobius"/>
    </source>
</evidence>
<reference evidence="11" key="1">
    <citation type="journal article" date="2022" name="Cell">
        <title>Repeat-based holocentromeres influence genome architecture and karyotype evolution.</title>
        <authorList>
            <person name="Hofstatter P.G."/>
            <person name="Thangavel G."/>
            <person name="Lux T."/>
            <person name="Neumann P."/>
            <person name="Vondrak T."/>
            <person name="Novak P."/>
            <person name="Zhang M."/>
            <person name="Costa L."/>
            <person name="Castellani M."/>
            <person name="Scott A."/>
            <person name="Toegelov H."/>
            <person name="Fuchs J."/>
            <person name="Mata-Sucre Y."/>
            <person name="Dias Y."/>
            <person name="Vanzela A.L.L."/>
            <person name="Huettel B."/>
            <person name="Almeida C.C.S."/>
            <person name="Simkova H."/>
            <person name="Souza G."/>
            <person name="Pedrosa-Harand A."/>
            <person name="Macas J."/>
            <person name="Mayer K.F.X."/>
            <person name="Houben A."/>
            <person name="Marques A."/>
        </authorList>
    </citation>
    <scope>NUCLEOTIDE SEQUENCE</scope>
    <source>
        <strain evidence="11">RhyBre1mFocal</strain>
    </source>
</reference>
<evidence type="ECO:0000256" key="4">
    <source>
        <dbReference type="ARBA" id="ARBA00022729"/>
    </source>
</evidence>
<protein>
    <recommendedName>
        <fullName evidence="10">GOLD domain-containing protein</fullName>
    </recommendedName>
</protein>
<accession>A0A9Q0HWY4</accession>
<evidence type="ECO:0000256" key="1">
    <source>
        <dbReference type="ARBA" id="ARBA00004479"/>
    </source>
</evidence>
<feature type="coiled-coil region" evidence="8">
    <location>
        <begin position="146"/>
        <end position="173"/>
    </location>
</feature>
<dbReference type="Proteomes" id="UP001151287">
    <property type="component" value="Unassembled WGS sequence"/>
</dbReference>
<evidence type="ECO:0000256" key="2">
    <source>
        <dbReference type="ARBA" id="ARBA00007104"/>
    </source>
</evidence>
<gene>
    <name evidence="11" type="ORF">LUZ63_001310</name>
</gene>
<keyword evidence="3 7" id="KW-0812">Transmembrane</keyword>